<name>A0ABW0ZP47_9ACTN</name>
<dbReference type="PROSITE" id="PS51186">
    <property type="entry name" value="GNAT"/>
    <property type="match status" value="1"/>
</dbReference>
<reference evidence="3" key="1">
    <citation type="journal article" date="2019" name="Int. J. Syst. Evol. Microbiol.">
        <title>The Global Catalogue of Microorganisms (GCM) 10K type strain sequencing project: providing services to taxonomists for standard genome sequencing and annotation.</title>
        <authorList>
            <consortium name="The Broad Institute Genomics Platform"/>
            <consortium name="The Broad Institute Genome Sequencing Center for Infectious Disease"/>
            <person name="Wu L."/>
            <person name="Ma J."/>
        </authorList>
    </citation>
    <scope>NUCLEOTIDE SEQUENCE [LARGE SCALE GENOMIC DNA]</scope>
    <source>
        <strain evidence="3">KCTC 42087</strain>
    </source>
</reference>
<dbReference type="InterPro" id="IPR016181">
    <property type="entry name" value="Acyl_CoA_acyltransferase"/>
</dbReference>
<dbReference type="Gene3D" id="3.40.630.30">
    <property type="match status" value="1"/>
</dbReference>
<dbReference type="GO" id="GO:0016746">
    <property type="term" value="F:acyltransferase activity"/>
    <property type="evidence" value="ECO:0007669"/>
    <property type="project" value="UniProtKB-KW"/>
</dbReference>
<protein>
    <submittedName>
        <fullName evidence="2">GNAT family N-acetyltransferase</fullName>
        <ecNumber evidence="2">2.3.-.-</ecNumber>
    </submittedName>
</protein>
<keyword evidence="2" id="KW-0808">Transferase</keyword>
<keyword evidence="2" id="KW-0012">Acyltransferase</keyword>
<keyword evidence="3" id="KW-1185">Reference proteome</keyword>
<evidence type="ECO:0000313" key="2">
    <source>
        <dbReference type="EMBL" id="MFC5745030.1"/>
    </source>
</evidence>
<evidence type="ECO:0000313" key="3">
    <source>
        <dbReference type="Proteomes" id="UP001596074"/>
    </source>
</evidence>
<dbReference type="EC" id="2.3.-.-" evidence="2"/>
<dbReference type="EMBL" id="JBHSON010000005">
    <property type="protein sequence ID" value="MFC5745030.1"/>
    <property type="molecule type" value="Genomic_DNA"/>
</dbReference>
<dbReference type="SUPFAM" id="SSF55729">
    <property type="entry name" value="Acyl-CoA N-acyltransferases (Nat)"/>
    <property type="match status" value="1"/>
</dbReference>
<feature type="domain" description="N-acetyltransferase" evidence="1">
    <location>
        <begin position="2"/>
        <end position="176"/>
    </location>
</feature>
<dbReference type="Pfam" id="PF00583">
    <property type="entry name" value="Acetyltransf_1"/>
    <property type="match status" value="1"/>
</dbReference>
<comment type="caution">
    <text evidence="2">The sequence shown here is derived from an EMBL/GenBank/DDBJ whole genome shotgun (WGS) entry which is preliminary data.</text>
</comment>
<gene>
    <name evidence="2" type="ORF">ACFPZN_05330</name>
</gene>
<sequence>MTDLIQLTDRSDVTPALRRGLIDCWTRVTNGDGEAGFPFPPVHAHNVAPVMDALITRLHPHRERLLVARCGAALTGWVALSRDPNPRIAHWGSVNLLQTLPSHRKRGVGTALMRRLHHIAREEMRLERLQLAARGGLGLEHFYERLGWREVGRWPKSVCPGKNGTRDEVIMVLRPL</sequence>
<dbReference type="CDD" id="cd04301">
    <property type="entry name" value="NAT_SF"/>
    <property type="match status" value="1"/>
</dbReference>
<accession>A0ABW0ZP47</accession>
<evidence type="ECO:0000259" key="1">
    <source>
        <dbReference type="PROSITE" id="PS51186"/>
    </source>
</evidence>
<dbReference type="Proteomes" id="UP001596074">
    <property type="component" value="Unassembled WGS sequence"/>
</dbReference>
<dbReference type="InterPro" id="IPR000182">
    <property type="entry name" value="GNAT_dom"/>
</dbReference>
<proteinExistence type="predicted"/>
<organism evidence="2 3">
    <name type="scientific">Actinomadura rugatobispora</name>
    <dbReference type="NCBI Taxonomy" id="1994"/>
    <lineage>
        <taxon>Bacteria</taxon>
        <taxon>Bacillati</taxon>
        <taxon>Actinomycetota</taxon>
        <taxon>Actinomycetes</taxon>
        <taxon>Streptosporangiales</taxon>
        <taxon>Thermomonosporaceae</taxon>
        <taxon>Actinomadura</taxon>
    </lineage>
</organism>
<dbReference type="RefSeq" id="WP_378280654.1">
    <property type="nucleotide sequence ID" value="NZ_JBHSON010000005.1"/>
</dbReference>